<proteinExistence type="predicted"/>
<evidence type="ECO:0000256" key="1">
    <source>
        <dbReference type="ARBA" id="ARBA00004123"/>
    </source>
</evidence>
<keyword evidence="6" id="KW-0539">Nucleus</keyword>
<reference evidence="9" key="1">
    <citation type="submission" date="2025-08" db="UniProtKB">
        <authorList>
            <consortium name="RefSeq"/>
        </authorList>
    </citation>
    <scope>IDENTIFICATION</scope>
    <source>
        <tissue evidence="9">Thorax and Abdomen</tissue>
    </source>
</reference>
<dbReference type="PROSITE" id="PS50162">
    <property type="entry name" value="RECA_2"/>
    <property type="match status" value="1"/>
</dbReference>
<dbReference type="Gene3D" id="3.40.50.300">
    <property type="entry name" value="P-loop containing nucleotide triphosphate hydrolases"/>
    <property type="match status" value="1"/>
</dbReference>
<dbReference type="InterPro" id="IPR013632">
    <property type="entry name" value="Rad51_C"/>
</dbReference>
<comment type="subcellular location">
    <subcellularLocation>
        <location evidence="1">Nucleus</location>
    </subcellularLocation>
</comment>
<accession>A0ABM3FXU3</accession>
<keyword evidence="3" id="KW-0227">DNA damage</keyword>
<evidence type="ECO:0000256" key="6">
    <source>
        <dbReference type="ARBA" id="ARBA00023242"/>
    </source>
</evidence>
<gene>
    <name evidence="9" type="primary">LOC107220486</name>
</gene>
<keyword evidence="4" id="KW-0067">ATP-binding</keyword>
<evidence type="ECO:0000313" key="8">
    <source>
        <dbReference type="Proteomes" id="UP000829291"/>
    </source>
</evidence>
<dbReference type="GeneID" id="107220486"/>
<evidence type="ECO:0000256" key="2">
    <source>
        <dbReference type="ARBA" id="ARBA00022741"/>
    </source>
</evidence>
<dbReference type="SUPFAM" id="SSF52540">
    <property type="entry name" value="P-loop containing nucleoside triphosphate hydrolases"/>
    <property type="match status" value="1"/>
</dbReference>
<feature type="domain" description="RecA family profile 1" evidence="7">
    <location>
        <begin position="68"/>
        <end position="244"/>
    </location>
</feature>
<evidence type="ECO:0000313" key="9">
    <source>
        <dbReference type="RefSeq" id="XP_046592821.1"/>
    </source>
</evidence>
<dbReference type="PANTHER" id="PTHR46487:SF1">
    <property type="entry name" value="DNA REPAIR PROTEIN XRCC3"/>
    <property type="match status" value="1"/>
</dbReference>
<dbReference type="PANTHER" id="PTHR46487">
    <property type="entry name" value="DNA REPAIR PROTEIN XRCC3"/>
    <property type="match status" value="1"/>
</dbReference>
<organism evidence="8 9">
    <name type="scientific">Neodiprion lecontei</name>
    <name type="common">Redheaded pine sawfly</name>
    <dbReference type="NCBI Taxonomy" id="441921"/>
    <lineage>
        <taxon>Eukaryota</taxon>
        <taxon>Metazoa</taxon>
        <taxon>Ecdysozoa</taxon>
        <taxon>Arthropoda</taxon>
        <taxon>Hexapoda</taxon>
        <taxon>Insecta</taxon>
        <taxon>Pterygota</taxon>
        <taxon>Neoptera</taxon>
        <taxon>Endopterygota</taxon>
        <taxon>Hymenoptera</taxon>
        <taxon>Tenthredinoidea</taxon>
        <taxon>Diprionidae</taxon>
        <taxon>Diprioninae</taxon>
        <taxon>Neodiprion</taxon>
    </lineage>
</organism>
<dbReference type="CDD" id="cd19491">
    <property type="entry name" value="XRCC3"/>
    <property type="match status" value="1"/>
</dbReference>
<protein>
    <submittedName>
        <fullName evidence="9">DNA repair protein XRCC3 isoform X1</fullName>
    </submittedName>
</protein>
<dbReference type="RefSeq" id="XP_046592821.1">
    <property type="nucleotide sequence ID" value="XM_046736865.1"/>
</dbReference>
<dbReference type="InterPro" id="IPR047348">
    <property type="entry name" value="XRCC3-like_C"/>
</dbReference>
<dbReference type="Pfam" id="PF08423">
    <property type="entry name" value="Rad51"/>
    <property type="match status" value="1"/>
</dbReference>
<evidence type="ECO:0000256" key="5">
    <source>
        <dbReference type="ARBA" id="ARBA00023204"/>
    </source>
</evidence>
<dbReference type="Proteomes" id="UP000829291">
    <property type="component" value="Chromosome 4"/>
</dbReference>
<evidence type="ECO:0000256" key="3">
    <source>
        <dbReference type="ARBA" id="ARBA00022763"/>
    </source>
</evidence>
<keyword evidence="8" id="KW-1185">Reference proteome</keyword>
<evidence type="ECO:0000256" key="4">
    <source>
        <dbReference type="ARBA" id="ARBA00022840"/>
    </source>
</evidence>
<keyword evidence="2" id="KW-0547">Nucleotide-binding</keyword>
<name>A0ABM3FXU3_NEOLC</name>
<evidence type="ECO:0000259" key="7">
    <source>
        <dbReference type="PROSITE" id="PS50162"/>
    </source>
</evidence>
<keyword evidence="5" id="KW-0234">DNA repair</keyword>
<dbReference type="InterPro" id="IPR020588">
    <property type="entry name" value="RecA_ATP-bd"/>
</dbReference>
<sequence>MEYEVLELATEEECDSSTVSKRSRNSPPSRTANDQLLFGTMCVLNHNTVFELHSVAIKCKTVKCLASEEKFLSLGCPHLDSVLRGGFVNRGITQIYGAAGTGKTQIALQLCLTVQLPIVHGGYEAGAVYISTEGAFPSRRLQELLRESNLTKKFNVTADIIFVTKIHGENTIQELENCIVQKIPHLMATRKIGLLILDSIAAPYRAGYSLNTFGDRAKSLWNIANQLHNLASQYKLTVICINQVSAAISFNNSEAIHPTEQPTLGITWANMITNNFYLCRIGDCRYLYTMQSSYLPRTHIEYRITGSGVSGVCKNK</sequence>
<dbReference type="InterPro" id="IPR027417">
    <property type="entry name" value="P-loop_NTPase"/>
</dbReference>